<dbReference type="InterPro" id="IPR023093">
    <property type="entry name" value="ScpA-like_C"/>
</dbReference>
<dbReference type="AlphaFoldDB" id="A0A6J4R022"/>
<dbReference type="PANTHER" id="PTHR33969">
    <property type="entry name" value="SEGREGATION AND CONDENSATION PROTEIN A"/>
    <property type="match status" value="1"/>
</dbReference>
<reference evidence="3" key="1">
    <citation type="submission" date="2020-02" db="EMBL/GenBank/DDBJ databases">
        <authorList>
            <person name="Meier V. D."/>
        </authorList>
    </citation>
    <scope>NUCLEOTIDE SEQUENCE</scope>
    <source>
        <strain evidence="3">AVDCRST_MAG02</strain>
    </source>
</reference>
<dbReference type="Gene3D" id="6.10.250.2410">
    <property type="match status" value="1"/>
</dbReference>
<evidence type="ECO:0000256" key="1">
    <source>
        <dbReference type="ARBA" id="ARBA00022829"/>
    </source>
</evidence>
<dbReference type="InterPro" id="IPR003768">
    <property type="entry name" value="ScpA"/>
</dbReference>
<evidence type="ECO:0000313" key="3">
    <source>
        <dbReference type="EMBL" id="CAA9458728.1"/>
    </source>
</evidence>
<gene>
    <name evidence="3" type="ORF">AVDCRST_MAG02-1942</name>
</gene>
<sequence length="245" mass="26572">MTFEATGRSLADFTVELDVYSGPYEWLLALILKDELEIFEVPLRELVGLYAGSRDPEAPNALDRDTDFAGSAAALILLKSRTLSPATDPEADGEDAVAATPEELAERLQQYLKIRRAAEDLRDRFARAAGHHPSAHVVPPKPGRLRVAEDRVTLAARRTFSRLIEPPVAHLGPITVTVQELAGLIRAGLLRGPVSFEDLTRGMDRLRSAVAFAAALSLAQEGSVKLLQPEPLGALTLEPSEPSPR</sequence>
<dbReference type="Pfam" id="PF02616">
    <property type="entry name" value="SMC_ScpA"/>
    <property type="match status" value="1"/>
</dbReference>
<accession>A0A6J4R022</accession>
<evidence type="ECO:0000256" key="2">
    <source>
        <dbReference type="ARBA" id="ARBA00044777"/>
    </source>
</evidence>
<name>A0A6J4R022_9ACTN</name>
<keyword evidence="1" id="KW-0159">Chromosome partition</keyword>
<dbReference type="EMBL" id="CADCVH010000063">
    <property type="protein sequence ID" value="CAA9458728.1"/>
    <property type="molecule type" value="Genomic_DNA"/>
</dbReference>
<proteinExistence type="predicted"/>
<dbReference type="PANTHER" id="PTHR33969:SF2">
    <property type="entry name" value="SEGREGATION AND CONDENSATION PROTEIN A"/>
    <property type="match status" value="1"/>
</dbReference>
<dbReference type="Gene3D" id="1.10.10.580">
    <property type="entry name" value="Structural maintenance of chromosome 1. Chain E"/>
    <property type="match status" value="1"/>
</dbReference>
<dbReference type="GO" id="GO:0007059">
    <property type="term" value="P:chromosome segregation"/>
    <property type="evidence" value="ECO:0007669"/>
    <property type="project" value="UniProtKB-KW"/>
</dbReference>
<organism evidence="3">
    <name type="scientific">uncultured Rubrobacteraceae bacterium</name>
    <dbReference type="NCBI Taxonomy" id="349277"/>
    <lineage>
        <taxon>Bacteria</taxon>
        <taxon>Bacillati</taxon>
        <taxon>Actinomycetota</taxon>
        <taxon>Rubrobacteria</taxon>
        <taxon>Rubrobacterales</taxon>
        <taxon>Rubrobacteraceae</taxon>
        <taxon>environmental samples</taxon>
    </lineage>
</organism>
<protein>
    <recommendedName>
        <fullName evidence="2">Segregation and condensation protein A</fullName>
    </recommendedName>
</protein>